<keyword evidence="3" id="KW-1185">Reference proteome</keyword>
<evidence type="ECO:0000313" key="2">
    <source>
        <dbReference type="EMBL" id="CAI9277291.1"/>
    </source>
</evidence>
<proteinExistence type="predicted"/>
<evidence type="ECO:0000256" key="1">
    <source>
        <dbReference type="SAM" id="SignalP"/>
    </source>
</evidence>
<dbReference type="AlphaFoldDB" id="A0AA35YNR0"/>
<dbReference type="Proteomes" id="UP001177003">
    <property type="component" value="Chromosome 3"/>
</dbReference>
<protein>
    <submittedName>
        <fullName evidence="2">Uncharacterized protein</fullName>
    </submittedName>
</protein>
<feature type="signal peptide" evidence="1">
    <location>
        <begin position="1"/>
        <end position="21"/>
    </location>
</feature>
<reference evidence="2" key="1">
    <citation type="submission" date="2023-04" db="EMBL/GenBank/DDBJ databases">
        <authorList>
            <person name="Vijverberg K."/>
            <person name="Xiong W."/>
            <person name="Schranz E."/>
        </authorList>
    </citation>
    <scope>NUCLEOTIDE SEQUENCE</scope>
</reference>
<keyword evidence="1" id="KW-0732">Signal</keyword>
<feature type="chain" id="PRO_5041202614" evidence="1">
    <location>
        <begin position="22"/>
        <end position="136"/>
    </location>
</feature>
<name>A0AA35YNR0_LACSI</name>
<organism evidence="2 3">
    <name type="scientific">Lactuca saligna</name>
    <name type="common">Willowleaf lettuce</name>
    <dbReference type="NCBI Taxonomy" id="75948"/>
    <lineage>
        <taxon>Eukaryota</taxon>
        <taxon>Viridiplantae</taxon>
        <taxon>Streptophyta</taxon>
        <taxon>Embryophyta</taxon>
        <taxon>Tracheophyta</taxon>
        <taxon>Spermatophyta</taxon>
        <taxon>Magnoliopsida</taxon>
        <taxon>eudicotyledons</taxon>
        <taxon>Gunneridae</taxon>
        <taxon>Pentapetalae</taxon>
        <taxon>asterids</taxon>
        <taxon>campanulids</taxon>
        <taxon>Asterales</taxon>
        <taxon>Asteraceae</taxon>
        <taxon>Cichorioideae</taxon>
        <taxon>Cichorieae</taxon>
        <taxon>Lactucinae</taxon>
        <taxon>Lactuca</taxon>
    </lineage>
</organism>
<evidence type="ECO:0000313" key="3">
    <source>
        <dbReference type="Proteomes" id="UP001177003"/>
    </source>
</evidence>
<accession>A0AA35YNR0</accession>
<gene>
    <name evidence="2" type="ORF">LSALG_LOCUS17225</name>
</gene>
<sequence>MLARVTMLCVILSLLLAINNAAVLHPHPLQASNDFGNEYQHHHSALPRKLMVSRKVDGYEAKDLAASKEQNKPSSGELHKILVEVDVIVHVAKGTRQEWIEGSDTTHEFFTMDYSHVRRRWPIHNKSSLKTIINSP</sequence>
<dbReference type="EMBL" id="OX465079">
    <property type="protein sequence ID" value="CAI9277291.1"/>
    <property type="molecule type" value="Genomic_DNA"/>
</dbReference>